<dbReference type="PANTHER" id="PTHR30349">
    <property type="entry name" value="PHAGE INTEGRASE-RELATED"/>
    <property type="match status" value="1"/>
</dbReference>
<dbReference type="InterPro" id="IPR002104">
    <property type="entry name" value="Integrase_catalytic"/>
</dbReference>
<dbReference type="PROSITE" id="PS51900">
    <property type="entry name" value="CB"/>
    <property type="match status" value="1"/>
</dbReference>
<dbReference type="GO" id="GO:0015074">
    <property type="term" value="P:DNA integration"/>
    <property type="evidence" value="ECO:0007669"/>
    <property type="project" value="UniProtKB-KW"/>
</dbReference>
<dbReference type="PANTHER" id="PTHR30349:SF91">
    <property type="entry name" value="INTA PROTEIN"/>
    <property type="match status" value="1"/>
</dbReference>
<organism evidence="10 11">
    <name type="scientific">Ruminococcus albus</name>
    <dbReference type="NCBI Taxonomy" id="1264"/>
    <lineage>
        <taxon>Bacteria</taxon>
        <taxon>Bacillati</taxon>
        <taxon>Bacillota</taxon>
        <taxon>Clostridia</taxon>
        <taxon>Eubacteriales</taxon>
        <taxon>Oscillospiraceae</taxon>
        <taxon>Ruminococcus</taxon>
    </lineage>
</organism>
<dbReference type="Gene3D" id="1.10.443.10">
    <property type="entry name" value="Intergrase catalytic core"/>
    <property type="match status" value="1"/>
</dbReference>
<evidence type="ECO:0000256" key="4">
    <source>
        <dbReference type="ARBA" id="ARBA00023125"/>
    </source>
</evidence>
<evidence type="ECO:0000256" key="2">
    <source>
        <dbReference type="ARBA" id="ARBA00008857"/>
    </source>
</evidence>
<dbReference type="EMBL" id="FOKQ01000017">
    <property type="protein sequence ID" value="SFC65577.1"/>
    <property type="molecule type" value="Genomic_DNA"/>
</dbReference>
<dbReference type="AlphaFoldDB" id="A0A1I1KXM6"/>
<dbReference type="RefSeq" id="WP_074961658.1">
    <property type="nucleotide sequence ID" value="NZ_FOKQ01000017.1"/>
</dbReference>
<dbReference type="SUPFAM" id="SSF56349">
    <property type="entry name" value="DNA breaking-rejoining enzymes"/>
    <property type="match status" value="1"/>
</dbReference>
<dbReference type="Pfam" id="PF14659">
    <property type="entry name" value="Phage_int_SAM_3"/>
    <property type="match status" value="1"/>
</dbReference>
<accession>A0A1I1KXM6</accession>
<comment type="function">
    <text evidence="1">Site-specific tyrosine recombinase, which acts by catalyzing the cutting and rejoining of the recombining DNA molecules.</text>
</comment>
<proteinExistence type="inferred from homology"/>
<keyword evidence="5" id="KW-0233">DNA recombination</keyword>
<protein>
    <submittedName>
        <fullName evidence="10">Site-specific recombinase XerD</fullName>
    </submittedName>
</protein>
<gene>
    <name evidence="10" type="ORF">SAMN02910406_02119</name>
</gene>
<comment type="similarity">
    <text evidence="2">Belongs to the 'phage' integrase family.</text>
</comment>
<evidence type="ECO:0000259" key="8">
    <source>
        <dbReference type="PROSITE" id="PS51898"/>
    </source>
</evidence>
<dbReference type="GO" id="GO:0006310">
    <property type="term" value="P:DNA recombination"/>
    <property type="evidence" value="ECO:0007669"/>
    <property type="project" value="UniProtKB-KW"/>
</dbReference>
<dbReference type="InterPro" id="IPR010998">
    <property type="entry name" value="Integrase_recombinase_N"/>
</dbReference>
<feature type="compositionally biased region" description="Polar residues" evidence="7">
    <location>
        <begin position="424"/>
        <end position="438"/>
    </location>
</feature>
<evidence type="ECO:0000256" key="5">
    <source>
        <dbReference type="ARBA" id="ARBA00023172"/>
    </source>
</evidence>
<keyword evidence="3" id="KW-0229">DNA integration</keyword>
<name>A0A1I1KXM6_RUMAL</name>
<evidence type="ECO:0000256" key="1">
    <source>
        <dbReference type="ARBA" id="ARBA00003283"/>
    </source>
</evidence>
<dbReference type="InterPro" id="IPR050090">
    <property type="entry name" value="Tyrosine_recombinase_XerCD"/>
</dbReference>
<evidence type="ECO:0000256" key="6">
    <source>
        <dbReference type="PROSITE-ProRule" id="PRU01248"/>
    </source>
</evidence>
<dbReference type="InterPro" id="IPR013762">
    <property type="entry name" value="Integrase-like_cat_sf"/>
</dbReference>
<evidence type="ECO:0000256" key="3">
    <source>
        <dbReference type="ARBA" id="ARBA00022908"/>
    </source>
</evidence>
<feature type="domain" description="Tyr recombinase" evidence="8">
    <location>
        <begin position="199"/>
        <end position="406"/>
    </location>
</feature>
<feature type="domain" description="Core-binding (CB)" evidence="9">
    <location>
        <begin position="94"/>
        <end position="179"/>
    </location>
</feature>
<dbReference type="CDD" id="cd01189">
    <property type="entry name" value="INT_ICEBs1_C_like"/>
    <property type="match status" value="1"/>
</dbReference>
<dbReference type="InterPro" id="IPR004107">
    <property type="entry name" value="Integrase_SAM-like_N"/>
</dbReference>
<dbReference type="InterPro" id="IPR044068">
    <property type="entry name" value="CB"/>
</dbReference>
<evidence type="ECO:0000313" key="11">
    <source>
        <dbReference type="Proteomes" id="UP000182192"/>
    </source>
</evidence>
<dbReference type="InterPro" id="IPR011010">
    <property type="entry name" value="DNA_brk_join_enz"/>
</dbReference>
<dbReference type="Gene3D" id="1.10.150.130">
    <property type="match status" value="1"/>
</dbReference>
<keyword evidence="4 6" id="KW-0238">DNA-binding</keyword>
<evidence type="ECO:0000259" key="9">
    <source>
        <dbReference type="PROSITE" id="PS51900"/>
    </source>
</evidence>
<dbReference type="GO" id="GO:0003677">
    <property type="term" value="F:DNA binding"/>
    <property type="evidence" value="ECO:0007669"/>
    <property type="project" value="UniProtKB-UniRule"/>
</dbReference>
<evidence type="ECO:0000256" key="7">
    <source>
        <dbReference type="SAM" id="MobiDB-lite"/>
    </source>
</evidence>
<sequence>MKASLPFKYITAVKGGKHYVVFDYKDNEGKRKRKWVGTDLPENCKKKELSAKVDEIVANFYKEYISGNVVKHENTVKMRISEDGQSLETAKTEYTFTEFFKVWLESIRPTVAETTFEGYEHTSHRIISYFDRVFPDIKLSELKAMELQRFYNDMYASGLSANTIKHYHANIHKALKYAVKMDLITVNESEKTERPKMEKFEAMFYNEHELGLLFNAFRGDRMEIVVLIAAYYGLRRSEIIGLRWDAIDFEKGTITIREKAYVVKDDDGSRVTKFHNQLKTRASHRTLPLIPFIRDLLKEKKEQNEYLGKIMKHDYCHDYDDYICTDNFGKLITPVYVTDHFASMIRKHRLKKLRFHDLRHSCASLLLASGVPMKAIQEWLGHSTFQVTADFYSHLEFNSKLDSADAIAQALGACNASEEGGDKAQNNNGTSLSGDSKN</sequence>
<reference evidence="10 11" key="1">
    <citation type="submission" date="2016-10" db="EMBL/GenBank/DDBJ databases">
        <authorList>
            <person name="de Groot N.N."/>
        </authorList>
    </citation>
    <scope>NUCLEOTIDE SEQUENCE [LARGE SCALE GENOMIC DNA]</scope>
    <source>
        <strain evidence="10 11">AR67</strain>
    </source>
</reference>
<dbReference type="Pfam" id="PF00589">
    <property type="entry name" value="Phage_integrase"/>
    <property type="match status" value="1"/>
</dbReference>
<evidence type="ECO:0000313" key="10">
    <source>
        <dbReference type="EMBL" id="SFC65577.1"/>
    </source>
</evidence>
<feature type="region of interest" description="Disordered" evidence="7">
    <location>
        <begin position="417"/>
        <end position="438"/>
    </location>
</feature>
<dbReference type="Proteomes" id="UP000182192">
    <property type="component" value="Unassembled WGS sequence"/>
</dbReference>
<dbReference type="PROSITE" id="PS51898">
    <property type="entry name" value="TYR_RECOMBINASE"/>
    <property type="match status" value="1"/>
</dbReference>